<name>A0A6G1KG59_9PLEO</name>
<accession>A0A6G1KG59</accession>
<organism evidence="1 2">
    <name type="scientific">Pleomassaria siparia CBS 279.74</name>
    <dbReference type="NCBI Taxonomy" id="1314801"/>
    <lineage>
        <taxon>Eukaryota</taxon>
        <taxon>Fungi</taxon>
        <taxon>Dikarya</taxon>
        <taxon>Ascomycota</taxon>
        <taxon>Pezizomycotina</taxon>
        <taxon>Dothideomycetes</taxon>
        <taxon>Pleosporomycetidae</taxon>
        <taxon>Pleosporales</taxon>
        <taxon>Pleomassariaceae</taxon>
        <taxon>Pleomassaria</taxon>
    </lineage>
</organism>
<gene>
    <name evidence="1" type="ORF">K504DRAFT_465618</name>
</gene>
<keyword evidence="2" id="KW-1185">Reference proteome</keyword>
<sequence>MTVASAMRVAVQMNSLRARGKGTGRFATPEAMVEAILETVLEATRRAFRATILELIGKIVGDKA</sequence>
<evidence type="ECO:0000313" key="2">
    <source>
        <dbReference type="Proteomes" id="UP000799428"/>
    </source>
</evidence>
<dbReference type="AlphaFoldDB" id="A0A6G1KG59"/>
<evidence type="ECO:0000313" key="1">
    <source>
        <dbReference type="EMBL" id="KAF2711886.1"/>
    </source>
</evidence>
<dbReference type="EMBL" id="MU005767">
    <property type="protein sequence ID" value="KAF2711886.1"/>
    <property type="molecule type" value="Genomic_DNA"/>
</dbReference>
<dbReference type="Proteomes" id="UP000799428">
    <property type="component" value="Unassembled WGS sequence"/>
</dbReference>
<reference evidence="1" key="1">
    <citation type="journal article" date="2020" name="Stud. Mycol.">
        <title>101 Dothideomycetes genomes: a test case for predicting lifestyles and emergence of pathogens.</title>
        <authorList>
            <person name="Haridas S."/>
            <person name="Albert R."/>
            <person name="Binder M."/>
            <person name="Bloem J."/>
            <person name="Labutti K."/>
            <person name="Salamov A."/>
            <person name="Andreopoulos B."/>
            <person name="Baker S."/>
            <person name="Barry K."/>
            <person name="Bills G."/>
            <person name="Bluhm B."/>
            <person name="Cannon C."/>
            <person name="Castanera R."/>
            <person name="Culley D."/>
            <person name="Daum C."/>
            <person name="Ezra D."/>
            <person name="Gonzalez J."/>
            <person name="Henrissat B."/>
            <person name="Kuo A."/>
            <person name="Liang C."/>
            <person name="Lipzen A."/>
            <person name="Lutzoni F."/>
            <person name="Magnuson J."/>
            <person name="Mondo S."/>
            <person name="Nolan M."/>
            <person name="Ohm R."/>
            <person name="Pangilinan J."/>
            <person name="Park H.-J."/>
            <person name="Ramirez L."/>
            <person name="Alfaro M."/>
            <person name="Sun H."/>
            <person name="Tritt A."/>
            <person name="Yoshinaga Y."/>
            <person name="Zwiers L.-H."/>
            <person name="Turgeon B."/>
            <person name="Goodwin S."/>
            <person name="Spatafora J."/>
            <person name="Crous P."/>
            <person name="Grigoriev I."/>
        </authorList>
    </citation>
    <scope>NUCLEOTIDE SEQUENCE</scope>
    <source>
        <strain evidence="1">CBS 279.74</strain>
    </source>
</reference>
<protein>
    <submittedName>
        <fullName evidence="1">Uncharacterized protein</fullName>
    </submittedName>
</protein>
<proteinExistence type="predicted"/>